<gene>
    <name evidence="1" type="ORF">MS3_00406</name>
    <name evidence="2" type="ORF">MS3_06645</name>
</gene>
<name>A0A094ZEV9_SCHHA</name>
<accession>A0A094ZEV9</accession>
<dbReference type="EMBL" id="KL250498">
    <property type="protein sequence ID" value="KGB32302.1"/>
    <property type="molecule type" value="Genomic_DNA"/>
</dbReference>
<evidence type="ECO:0000313" key="1">
    <source>
        <dbReference type="EMBL" id="KGB32302.1"/>
    </source>
</evidence>
<evidence type="ECO:0000313" key="2">
    <source>
        <dbReference type="EMBL" id="KGB38266.1"/>
    </source>
</evidence>
<proteinExistence type="predicted"/>
<protein>
    <submittedName>
        <fullName evidence="1">Uncharacterized protein</fullName>
    </submittedName>
</protein>
<sequence>MKILEQKNNILTILDGQLSNSPSISARPTVGSRSSWLQLNTLDSDTQTDLQSKLLPYFLPSLSGSRFKK</sequence>
<dbReference type="AlphaFoldDB" id="A0A094ZEV9"/>
<reference evidence="1" key="1">
    <citation type="journal article" date="2012" name="Nat. Genet.">
        <title>Whole-genome sequence of Schistosoma haematobium.</title>
        <authorList>
            <person name="Young N.D."/>
            <person name="Jex A.R."/>
            <person name="Li B."/>
            <person name="Liu S."/>
            <person name="Yang L."/>
            <person name="Xiong Z."/>
            <person name="Li Y."/>
            <person name="Cantacessi C."/>
            <person name="Hall R.S."/>
            <person name="Xu X."/>
            <person name="Chen F."/>
            <person name="Wu X."/>
            <person name="Zerlotini A."/>
            <person name="Oliveira G."/>
            <person name="Hofmann A."/>
            <person name="Zhang G."/>
            <person name="Fang X."/>
            <person name="Kang Y."/>
            <person name="Campbell B.E."/>
            <person name="Loukas A."/>
            <person name="Ranganathan S."/>
            <person name="Rollinson D."/>
            <person name="Rinaldi G."/>
            <person name="Brindley P.J."/>
            <person name="Yang H."/>
            <person name="Wang J."/>
            <person name="Wang J."/>
            <person name="Gasser R.B."/>
        </authorList>
    </citation>
    <scope>NUCLEOTIDE SEQUENCE [LARGE SCALE GENOMIC DNA]</scope>
</reference>
<organism evidence="1">
    <name type="scientific">Schistosoma haematobium</name>
    <name type="common">Blood fluke</name>
    <dbReference type="NCBI Taxonomy" id="6185"/>
    <lineage>
        <taxon>Eukaryota</taxon>
        <taxon>Metazoa</taxon>
        <taxon>Spiralia</taxon>
        <taxon>Lophotrochozoa</taxon>
        <taxon>Platyhelminthes</taxon>
        <taxon>Trematoda</taxon>
        <taxon>Digenea</taxon>
        <taxon>Strigeidida</taxon>
        <taxon>Schistosomatoidea</taxon>
        <taxon>Schistosomatidae</taxon>
        <taxon>Schistosoma</taxon>
    </lineage>
</organism>
<dbReference type="EMBL" id="KL250996">
    <property type="protein sequence ID" value="KGB38266.1"/>
    <property type="molecule type" value="Genomic_DNA"/>
</dbReference>